<evidence type="ECO:0000256" key="1">
    <source>
        <dbReference type="SAM" id="Phobius"/>
    </source>
</evidence>
<dbReference type="InterPro" id="IPR005804">
    <property type="entry name" value="FA_desaturase_dom"/>
</dbReference>
<dbReference type="EMBL" id="JAESVN010000001">
    <property type="protein sequence ID" value="MBL4916365.1"/>
    <property type="molecule type" value="Genomic_DNA"/>
</dbReference>
<evidence type="ECO:0000313" key="4">
    <source>
        <dbReference type="Proteomes" id="UP000648908"/>
    </source>
</evidence>
<dbReference type="CDD" id="cd03509">
    <property type="entry name" value="DesA_FADS-like"/>
    <property type="match status" value="1"/>
</dbReference>
<evidence type="ECO:0000313" key="3">
    <source>
        <dbReference type="EMBL" id="MBL4916365.1"/>
    </source>
</evidence>
<reference evidence="3" key="1">
    <citation type="submission" date="2021-01" db="EMBL/GenBank/DDBJ databases">
        <title>Tabrizicola alba sp. nov. a motile alkaliphilic bacterium isolated from a soda lake.</title>
        <authorList>
            <person name="Szuroczki S."/>
            <person name="Abbaszade G."/>
            <person name="Schumann P."/>
            <person name="Toth E."/>
        </authorList>
    </citation>
    <scope>NUCLEOTIDE SEQUENCE</scope>
    <source>
        <strain evidence="3">DMG-N-6</strain>
    </source>
</reference>
<dbReference type="RefSeq" id="WP_202687025.1">
    <property type="nucleotide sequence ID" value="NZ_JAESVN010000001.1"/>
</dbReference>
<keyword evidence="1" id="KW-1133">Transmembrane helix</keyword>
<dbReference type="AlphaFoldDB" id="A0A8K0XYS3"/>
<dbReference type="GO" id="GO:0006629">
    <property type="term" value="P:lipid metabolic process"/>
    <property type="evidence" value="ECO:0007669"/>
    <property type="project" value="InterPro"/>
</dbReference>
<protein>
    <submittedName>
        <fullName evidence="3">Fatty acid desaturase</fullName>
    </submittedName>
</protein>
<organism evidence="3 4">
    <name type="scientific">Szabonella alba</name>
    <dbReference type="NCBI Taxonomy" id="2804194"/>
    <lineage>
        <taxon>Bacteria</taxon>
        <taxon>Pseudomonadati</taxon>
        <taxon>Pseudomonadota</taxon>
        <taxon>Alphaproteobacteria</taxon>
        <taxon>Rhodobacterales</taxon>
        <taxon>Paracoccaceae</taxon>
        <taxon>Szabonella</taxon>
    </lineage>
</organism>
<keyword evidence="1" id="KW-0812">Transmembrane</keyword>
<comment type="caution">
    <text evidence="3">The sequence shown here is derived from an EMBL/GenBank/DDBJ whole genome shotgun (WGS) entry which is preliminary data.</text>
</comment>
<feature type="transmembrane region" description="Helical" evidence="1">
    <location>
        <begin position="36"/>
        <end position="56"/>
    </location>
</feature>
<keyword evidence="4" id="KW-1185">Reference proteome</keyword>
<feature type="transmembrane region" description="Helical" evidence="1">
    <location>
        <begin position="136"/>
        <end position="154"/>
    </location>
</feature>
<evidence type="ECO:0000259" key="2">
    <source>
        <dbReference type="Pfam" id="PF00487"/>
    </source>
</evidence>
<dbReference type="Proteomes" id="UP000648908">
    <property type="component" value="Unassembled WGS sequence"/>
</dbReference>
<gene>
    <name evidence="3" type="ORF">JL811_03950</name>
</gene>
<dbReference type="Pfam" id="PF00487">
    <property type="entry name" value="FA_desaturase"/>
    <property type="match status" value="1"/>
</dbReference>
<feature type="transmembrane region" description="Helical" evidence="1">
    <location>
        <begin position="174"/>
        <end position="200"/>
    </location>
</feature>
<feature type="domain" description="Fatty acid desaturase" evidence="2">
    <location>
        <begin position="40"/>
        <end position="271"/>
    </location>
</feature>
<name>A0A8K0XYS3_9RHOB</name>
<feature type="transmembrane region" description="Helical" evidence="1">
    <location>
        <begin position="12"/>
        <end position="30"/>
    </location>
</feature>
<sequence>MSLRNARARSMVEWPTLALFAATLILWALATSSLYTFSPLAGILLAGIAIAQFSSLQHEALHGHPFRSARLNEVIATPGLSLTVPYGRFRETHLAHHHDPVLTDPYDDPESNYLDPAVWARMPAGLRALMRVNNTLLGRVVIGPMIGNAIWLMGEARLLWADAPGVRRDWGRHLLGLVPVLGWLWLAAMPWWAYLLAVWLGHGLLKIRTFLEHRAHDAARARTVIIEDRGPLALLFLNNNFHAVHHMHPQVAWYHLPALYAANRAHYLSRNEGYAYRSYAQVFRSHFLRAKDPVPHPLYVPPSDAPPAGPQG</sequence>
<keyword evidence="1" id="KW-0472">Membrane</keyword>
<accession>A0A8K0XYS3</accession>
<proteinExistence type="predicted"/>